<protein>
    <submittedName>
        <fullName evidence="1">Uncharacterized protein</fullName>
    </submittedName>
</protein>
<comment type="caution">
    <text evidence="1">The sequence shown here is derived from an EMBL/GenBank/DDBJ whole genome shotgun (WGS) entry which is preliminary data.</text>
</comment>
<dbReference type="EMBL" id="SNSC02000007">
    <property type="protein sequence ID" value="TID22895.1"/>
    <property type="molecule type" value="Genomic_DNA"/>
</dbReference>
<gene>
    <name evidence="1" type="ORF">E6O75_ATG02069</name>
</gene>
<keyword evidence="2" id="KW-1185">Reference proteome</keyword>
<accession>A0A4Z1P4J5</accession>
<proteinExistence type="predicted"/>
<reference evidence="1 2" key="1">
    <citation type="submission" date="2019-04" db="EMBL/GenBank/DDBJ databases">
        <title>High contiguity whole genome sequence and gene annotation resource for two Venturia nashicola isolates.</title>
        <authorList>
            <person name="Prokchorchik M."/>
            <person name="Won K."/>
            <person name="Lee Y."/>
            <person name="Choi E.D."/>
            <person name="Segonzac C."/>
            <person name="Sohn K.H."/>
        </authorList>
    </citation>
    <scope>NUCLEOTIDE SEQUENCE [LARGE SCALE GENOMIC DNA]</scope>
    <source>
        <strain evidence="1 2">PRI2</strain>
    </source>
</reference>
<sequence>MACRLCDGLSGSRRWIEWEDLLSSTRFGCLGCYVMTRAVQRFSKSRKLREPLERITFLLTDDKKRWFKICWCSGWHTFGGGEHTIELFTSEGKLLKMTTCISSHESCRNSIPWLPTRVVMKVVWASATMIYICIFRHVTKCLITLFSVIADMP</sequence>
<evidence type="ECO:0000313" key="1">
    <source>
        <dbReference type="EMBL" id="TID22895.1"/>
    </source>
</evidence>
<dbReference type="Proteomes" id="UP000298493">
    <property type="component" value="Unassembled WGS sequence"/>
</dbReference>
<name>A0A4Z1P4J5_9PEZI</name>
<dbReference type="AlphaFoldDB" id="A0A4Z1P4J5"/>
<evidence type="ECO:0000313" key="2">
    <source>
        <dbReference type="Proteomes" id="UP000298493"/>
    </source>
</evidence>
<organism evidence="1 2">
    <name type="scientific">Venturia nashicola</name>
    <dbReference type="NCBI Taxonomy" id="86259"/>
    <lineage>
        <taxon>Eukaryota</taxon>
        <taxon>Fungi</taxon>
        <taxon>Dikarya</taxon>
        <taxon>Ascomycota</taxon>
        <taxon>Pezizomycotina</taxon>
        <taxon>Dothideomycetes</taxon>
        <taxon>Pleosporomycetidae</taxon>
        <taxon>Venturiales</taxon>
        <taxon>Venturiaceae</taxon>
        <taxon>Venturia</taxon>
    </lineage>
</organism>